<dbReference type="Pfam" id="PF01551">
    <property type="entry name" value="Peptidase_M23"/>
    <property type="match status" value="1"/>
</dbReference>
<evidence type="ECO:0000313" key="9">
    <source>
        <dbReference type="Proteomes" id="UP000078476"/>
    </source>
</evidence>
<dbReference type="InterPro" id="IPR011055">
    <property type="entry name" value="Dup_hybrid_motif"/>
</dbReference>
<comment type="cofactor">
    <cofactor evidence="1">
        <name>Zn(2+)</name>
        <dbReference type="ChEBI" id="CHEBI:29105"/>
    </cofactor>
</comment>
<evidence type="ECO:0000256" key="4">
    <source>
        <dbReference type="ARBA" id="ARBA00022801"/>
    </source>
</evidence>
<proteinExistence type="predicted"/>
<dbReference type="InterPro" id="IPR016047">
    <property type="entry name" value="M23ase_b-sheet_dom"/>
</dbReference>
<keyword evidence="4" id="KW-0378">Hydrolase</keyword>
<dbReference type="AlphaFoldDB" id="A0A177NSK4"/>
<evidence type="ECO:0000256" key="2">
    <source>
        <dbReference type="ARBA" id="ARBA00022670"/>
    </source>
</evidence>
<dbReference type="STRING" id="980561.A1359_20230"/>
<reference evidence="8 9" key="1">
    <citation type="submission" date="2016-03" db="EMBL/GenBank/DDBJ databases">
        <authorList>
            <person name="Ploux O."/>
        </authorList>
    </citation>
    <scope>NUCLEOTIDE SEQUENCE [LARGE SCALE GENOMIC DNA]</scope>
    <source>
        <strain evidence="8 9">R-45370</strain>
    </source>
</reference>
<dbReference type="CDD" id="cd12797">
    <property type="entry name" value="M23_peptidase"/>
    <property type="match status" value="1"/>
</dbReference>
<dbReference type="RefSeq" id="WP_066977231.1">
    <property type="nucleotide sequence ID" value="NZ_LUUI01000027.1"/>
</dbReference>
<dbReference type="Proteomes" id="UP000078476">
    <property type="component" value="Unassembled WGS sequence"/>
</dbReference>
<dbReference type="EMBL" id="LUUI01000027">
    <property type="protein sequence ID" value="OAI20871.1"/>
    <property type="molecule type" value="Genomic_DNA"/>
</dbReference>
<keyword evidence="5" id="KW-0862">Zinc</keyword>
<protein>
    <recommendedName>
        <fullName evidence="7">M23ase beta-sheet core domain-containing protein</fullName>
    </recommendedName>
</protein>
<evidence type="ECO:0000256" key="5">
    <source>
        <dbReference type="ARBA" id="ARBA00022833"/>
    </source>
</evidence>
<evidence type="ECO:0000313" key="8">
    <source>
        <dbReference type="EMBL" id="OAI20871.1"/>
    </source>
</evidence>
<keyword evidence="6" id="KW-0482">Metalloprotease</keyword>
<dbReference type="GO" id="GO:0006508">
    <property type="term" value="P:proteolysis"/>
    <property type="evidence" value="ECO:0007669"/>
    <property type="project" value="UniProtKB-KW"/>
</dbReference>
<evidence type="ECO:0000256" key="1">
    <source>
        <dbReference type="ARBA" id="ARBA00001947"/>
    </source>
</evidence>
<dbReference type="InterPro" id="IPR050570">
    <property type="entry name" value="Cell_wall_metabolism_enzyme"/>
</dbReference>
<organism evidence="8 9">
    <name type="scientific">Methylomonas lenta</name>
    <dbReference type="NCBI Taxonomy" id="980561"/>
    <lineage>
        <taxon>Bacteria</taxon>
        <taxon>Pseudomonadati</taxon>
        <taxon>Pseudomonadota</taxon>
        <taxon>Gammaproteobacteria</taxon>
        <taxon>Methylococcales</taxon>
        <taxon>Methylococcaceae</taxon>
        <taxon>Methylomonas</taxon>
    </lineage>
</organism>
<dbReference type="PANTHER" id="PTHR21666">
    <property type="entry name" value="PEPTIDASE-RELATED"/>
    <property type="match status" value="1"/>
</dbReference>
<dbReference type="SUPFAM" id="SSF51261">
    <property type="entry name" value="Duplicated hybrid motif"/>
    <property type="match status" value="1"/>
</dbReference>
<dbReference type="GO" id="GO:0004222">
    <property type="term" value="F:metalloendopeptidase activity"/>
    <property type="evidence" value="ECO:0007669"/>
    <property type="project" value="TreeGrafter"/>
</dbReference>
<dbReference type="OrthoDB" id="9800107at2"/>
<dbReference type="GO" id="GO:0046872">
    <property type="term" value="F:metal ion binding"/>
    <property type="evidence" value="ECO:0007669"/>
    <property type="project" value="UniProtKB-KW"/>
</dbReference>
<name>A0A177NSK4_9GAMM</name>
<keyword evidence="2" id="KW-0645">Protease</keyword>
<keyword evidence="9" id="KW-1185">Reference proteome</keyword>
<evidence type="ECO:0000256" key="3">
    <source>
        <dbReference type="ARBA" id="ARBA00022723"/>
    </source>
</evidence>
<dbReference type="PANTHER" id="PTHR21666:SF288">
    <property type="entry name" value="CELL DIVISION PROTEIN YTFB"/>
    <property type="match status" value="1"/>
</dbReference>
<evidence type="ECO:0000256" key="6">
    <source>
        <dbReference type="ARBA" id="ARBA00023049"/>
    </source>
</evidence>
<keyword evidence="3" id="KW-0479">Metal-binding</keyword>
<sequence>MPTIDDEVLPVTPSDEATPFIFKPENRANSLFKTFLYPTQGGIAQPNLAGELRGLYGTPGALAWHPEWSEYLASRPPAKTHWGVDIYAPVGTEIVAVCNGELSYAQQANGLGLYAKLRFTVAGKIYEFHYGHLQAKNGETRSVLKGDVVGYVGCSGNAGVDGICATIPPGLGFSSAHVHFALLPPQTAGAPKRSNPLTVLGWTLAQPIKPAML</sequence>
<evidence type="ECO:0000259" key="7">
    <source>
        <dbReference type="Pfam" id="PF01551"/>
    </source>
</evidence>
<dbReference type="Gene3D" id="2.70.70.10">
    <property type="entry name" value="Glucose Permease (Domain IIA)"/>
    <property type="match status" value="1"/>
</dbReference>
<feature type="domain" description="M23ase beta-sheet core" evidence="7">
    <location>
        <begin position="80"/>
        <end position="180"/>
    </location>
</feature>
<comment type="caution">
    <text evidence="8">The sequence shown here is derived from an EMBL/GenBank/DDBJ whole genome shotgun (WGS) entry which is preliminary data.</text>
</comment>
<gene>
    <name evidence="8" type="ORF">A1359_20230</name>
</gene>
<accession>A0A177NSK4</accession>